<organism evidence="1 2">
    <name type="scientific">Perkinsus chesapeaki</name>
    <name type="common">Clam parasite</name>
    <name type="synonym">Perkinsus andrewsi</name>
    <dbReference type="NCBI Taxonomy" id="330153"/>
    <lineage>
        <taxon>Eukaryota</taxon>
        <taxon>Sar</taxon>
        <taxon>Alveolata</taxon>
        <taxon>Perkinsozoa</taxon>
        <taxon>Perkinsea</taxon>
        <taxon>Perkinsida</taxon>
        <taxon>Perkinsidae</taxon>
        <taxon>Perkinsus</taxon>
    </lineage>
</organism>
<comment type="caution">
    <text evidence="1">The sequence shown here is derived from an EMBL/GenBank/DDBJ whole genome shotgun (WGS) entry which is preliminary data.</text>
</comment>
<evidence type="ECO:0000313" key="1">
    <source>
        <dbReference type="EMBL" id="KAF4665334.1"/>
    </source>
</evidence>
<dbReference type="GO" id="GO:0003676">
    <property type="term" value="F:nucleic acid binding"/>
    <property type="evidence" value="ECO:0007669"/>
    <property type="project" value="InterPro"/>
</dbReference>
<dbReference type="Proteomes" id="UP000591131">
    <property type="component" value="Unassembled WGS sequence"/>
</dbReference>
<name>A0A7J6M1H2_PERCH</name>
<sequence>MKGSEQVAKRISERCLICQIARVRRVWVTPPSLGEKQKIVSVTCLTTGHTCWVRAGKEDLRTIIMVLKRIQLERGGLKELVVDSAFYFSTGKFSELCEEHLGASVEPLSVRSPFEGGRFEKLHDLGGRKMRVLLRSKAGRVADLSDEDLDMLLLEVCLLLNTRPTLSYHYDTDGTNRVITPDTLCWGYTRSCGGGFGYAGSAEPFRPPRDVAHVRHEFMEYHWRLLKEKALEAVQSKCPKGKRGFDLAIGAAVLVHAPTNRKLAFPWRIGQVIGMRGDHTVDVIFPGKQQRVTRENKFNLIPVLHDPENDCVDPVEDPMYDCNREVEVRPDRVGMGLRVKLRVRGKRGLHWYQAVVIREFKSGHVQVQWRDGSPDERLWLDFEDWELDDDVDKCETFRPA</sequence>
<protein>
    <submittedName>
        <fullName evidence="1">Uncharacterized protein</fullName>
    </submittedName>
</protein>
<dbReference type="SUPFAM" id="SSF53098">
    <property type="entry name" value="Ribonuclease H-like"/>
    <property type="match status" value="1"/>
</dbReference>
<dbReference type="Gene3D" id="3.30.420.10">
    <property type="entry name" value="Ribonuclease H-like superfamily/Ribonuclease H"/>
    <property type="match status" value="1"/>
</dbReference>
<dbReference type="AlphaFoldDB" id="A0A7J6M1H2"/>
<proteinExistence type="predicted"/>
<dbReference type="InterPro" id="IPR012337">
    <property type="entry name" value="RNaseH-like_sf"/>
</dbReference>
<accession>A0A7J6M1H2</accession>
<keyword evidence="2" id="KW-1185">Reference proteome</keyword>
<evidence type="ECO:0000313" key="2">
    <source>
        <dbReference type="Proteomes" id="UP000591131"/>
    </source>
</evidence>
<reference evidence="1 2" key="1">
    <citation type="submission" date="2020-04" db="EMBL/GenBank/DDBJ databases">
        <title>Perkinsus chesapeaki whole genome sequence.</title>
        <authorList>
            <person name="Bogema D.R."/>
        </authorList>
    </citation>
    <scope>NUCLEOTIDE SEQUENCE [LARGE SCALE GENOMIC DNA]</scope>
    <source>
        <strain evidence="1">ATCC PRA-425</strain>
    </source>
</reference>
<dbReference type="InterPro" id="IPR036397">
    <property type="entry name" value="RNaseH_sf"/>
</dbReference>
<gene>
    <name evidence="1" type="ORF">FOL47_004653</name>
</gene>
<dbReference type="EMBL" id="JAAPAO010000264">
    <property type="protein sequence ID" value="KAF4665334.1"/>
    <property type="molecule type" value="Genomic_DNA"/>
</dbReference>